<dbReference type="PROSITE" id="PS50850">
    <property type="entry name" value="MFS"/>
    <property type="match status" value="1"/>
</dbReference>
<dbReference type="InterPro" id="IPR020846">
    <property type="entry name" value="MFS_dom"/>
</dbReference>
<dbReference type="InterPro" id="IPR050814">
    <property type="entry name" value="Myo-inositol_Transporter"/>
</dbReference>
<evidence type="ECO:0000313" key="10">
    <source>
        <dbReference type="EMBL" id="PTB77268.1"/>
    </source>
</evidence>
<dbReference type="GO" id="GO:0022857">
    <property type="term" value="F:transmembrane transporter activity"/>
    <property type="evidence" value="ECO:0007669"/>
    <property type="project" value="InterPro"/>
</dbReference>
<evidence type="ECO:0000256" key="8">
    <source>
        <dbReference type="SAM" id="Phobius"/>
    </source>
</evidence>
<dbReference type="STRING" id="983965.A0A2T4C6X1"/>
<dbReference type="PROSITE" id="PS00217">
    <property type="entry name" value="SUGAR_TRANSPORT_2"/>
    <property type="match status" value="1"/>
</dbReference>
<evidence type="ECO:0000256" key="4">
    <source>
        <dbReference type="ARBA" id="ARBA00022692"/>
    </source>
</evidence>
<evidence type="ECO:0000256" key="2">
    <source>
        <dbReference type="ARBA" id="ARBA00010992"/>
    </source>
</evidence>
<feature type="region of interest" description="Disordered" evidence="7">
    <location>
        <begin position="621"/>
        <end position="672"/>
    </location>
</feature>
<feature type="compositionally biased region" description="Basic and acidic residues" evidence="7">
    <location>
        <begin position="621"/>
        <end position="631"/>
    </location>
</feature>
<comment type="similarity">
    <text evidence="2">Belongs to the major facilitator superfamily. Sugar transporter (TC 2.A.1.1) family.</text>
</comment>
<feature type="transmembrane region" description="Helical" evidence="8">
    <location>
        <begin position="173"/>
        <end position="191"/>
    </location>
</feature>
<evidence type="ECO:0000256" key="6">
    <source>
        <dbReference type="ARBA" id="ARBA00023136"/>
    </source>
</evidence>
<protein>
    <submittedName>
        <fullName evidence="10">MFS general substrate transporter</fullName>
    </submittedName>
</protein>
<keyword evidence="6 8" id="KW-0472">Membrane</keyword>
<dbReference type="SUPFAM" id="SSF103473">
    <property type="entry name" value="MFS general substrate transporter"/>
    <property type="match status" value="1"/>
</dbReference>
<dbReference type="EMBL" id="KZ679130">
    <property type="protein sequence ID" value="PTB77268.1"/>
    <property type="molecule type" value="Genomic_DNA"/>
</dbReference>
<keyword evidence="4 8" id="KW-0812">Transmembrane</keyword>
<evidence type="ECO:0000256" key="3">
    <source>
        <dbReference type="ARBA" id="ARBA00022448"/>
    </source>
</evidence>
<dbReference type="PANTHER" id="PTHR48020">
    <property type="entry name" value="PROTON MYO-INOSITOL COTRANSPORTER"/>
    <property type="match status" value="1"/>
</dbReference>
<dbReference type="GO" id="GO:0016020">
    <property type="term" value="C:membrane"/>
    <property type="evidence" value="ECO:0007669"/>
    <property type="project" value="UniProtKB-SubCell"/>
</dbReference>
<dbReference type="InterPro" id="IPR036259">
    <property type="entry name" value="MFS_trans_sf"/>
</dbReference>
<feature type="transmembrane region" description="Helical" evidence="8">
    <location>
        <begin position="141"/>
        <end position="161"/>
    </location>
</feature>
<feature type="transmembrane region" description="Helical" evidence="8">
    <location>
        <begin position="476"/>
        <end position="505"/>
    </location>
</feature>
<dbReference type="PANTHER" id="PTHR48020:SF4">
    <property type="entry name" value="SYMPORT, PUTATIVE (AFU_ORTHOLOGUE AFUA_3G11790)-RELATED"/>
    <property type="match status" value="1"/>
</dbReference>
<comment type="subcellular location">
    <subcellularLocation>
        <location evidence="1">Membrane</location>
        <topology evidence="1">Multi-pass membrane protein</topology>
    </subcellularLocation>
</comment>
<evidence type="ECO:0000256" key="1">
    <source>
        <dbReference type="ARBA" id="ARBA00004141"/>
    </source>
</evidence>
<reference evidence="10 11" key="1">
    <citation type="submission" date="2016-07" db="EMBL/GenBank/DDBJ databases">
        <title>Multiple horizontal gene transfer events from other fungi enriched the ability of initially mycotrophic Trichoderma (Ascomycota) to feed on dead plant biomass.</title>
        <authorList>
            <consortium name="DOE Joint Genome Institute"/>
            <person name="Aerts A."/>
            <person name="Atanasova L."/>
            <person name="Chenthamara K."/>
            <person name="Zhang J."/>
            <person name="Grujic M."/>
            <person name="Henrissat B."/>
            <person name="Kuo A."/>
            <person name="Salamov A."/>
            <person name="Lipzen A."/>
            <person name="Labutti K."/>
            <person name="Barry K."/>
            <person name="Miao Y."/>
            <person name="Rahimi M.J."/>
            <person name="Shen Q."/>
            <person name="Grigoriev I.V."/>
            <person name="Kubicek C.P."/>
            <person name="Druzhinina I.S."/>
        </authorList>
    </citation>
    <scope>NUCLEOTIDE SEQUENCE [LARGE SCALE GENOMIC DNA]</scope>
    <source>
        <strain evidence="10 11">ATCC 18648</strain>
    </source>
</reference>
<sequence>MRRRAEADRNLAHLTDEELERDVQSFVENHLPSVRYEDLLRAALVAKDIRLYDEVARQKGYNFEPTLPVQLTKEEKYALRRERDVPFSEKGMRIVILTVSIAALLQGFVQSSFNGASLYREEWGLRRDLGPDDTSADNWKLGAANAAPFFFAALIGCPLALPINYWFGRRGGICVAALLIFASSLGAAYARTWYHLLGIRAINGVGMGIKAVSTPILAGETAVGFWRGSAILAWQLWVAFGIMLGFAFNLVFTKAQSSLTTLSLINAAPMVPSFFLFMITLFLCPESPRYHLTRGPNYNVQKAYISMVKLRNTELQALRDLYLIYKSLEQESMALGNLDAHAFRSPGFVWVIRDFFRQYAQLFQQRRLYNAVISTSTVNLAQQLCGINVLAFYSGKRYLFNGAGSDVHSKLIPMAYSLGFGAINFLCGLPAVRSIDTLGRRKWLLATLPFMALFMFGAALAFTIEARNIRVGVAAFFLFISLCCRGTAWAISINLGFAGLLSIVFPSINSGLTESGALGLFSGLNVVALVMVFLLVEETKRRTLEELDHIFAMSKRKFMRFQLCEYLPWLVRYYIFGSKKPRPELYEDLIWGPSEGEDLAPFRAVDLVGYYSEPSVPEPVELAHSRSRDLPQDGGQYGSVRSKELGVKGAADPGDDSEMQATNNDGPVSIRY</sequence>
<feature type="transmembrane region" description="Helical" evidence="8">
    <location>
        <begin position="91"/>
        <end position="109"/>
    </location>
</feature>
<feature type="transmembrane region" description="Helical" evidence="8">
    <location>
        <begin position="517"/>
        <end position="536"/>
    </location>
</feature>
<feature type="transmembrane region" description="Helical" evidence="8">
    <location>
        <begin position="443"/>
        <end position="464"/>
    </location>
</feature>
<keyword evidence="5 8" id="KW-1133">Transmembrane helix</keyword>
<dbReference type="InterPro" id="IPR005828">
    <property type="entry name" value="MFS_sugar_transport-like"/>
</dbReference>
<dbReference type="AlphaFoldDB" id="A0A2T4C6X1"/>
<keyword evidence="11" id="KW-1185">Reference proteome</keyword>
<gene>
    <name evidence="10" type="ORF">M440DRAFT_1374306</name>
</gene>
<feature type="transmembrane region" description="Helical" evidence="8">
    <location>
        <begin position="264"/>
        <end position="284"/>
    </location>
</feature>
<dbReference type="Proteomes" id="UP000240760">
    <property type="component" value="Unassembled WGS sequence"/>
</dbReference>
<accession>A0A2T4C6X1</accession>
<dbReference type="Gene3D" id="1.20.1250.20">
    <property type="entry name" value="MFS general substrate transporter like domains"/>
    <property type="match status" value="1"/>
</dbReference>
<proteinExistence type="inferred from homology"/>
<dbReference type="OrthoDB" id="6339427at2759"/>
<feature type="domain" description="Major facilitator superfamily (MFS) profile" evidence="9">
    <location>
        <begin position="95"/>
        <end position="540"/>
    </location>
</feature>
<dbReference type="InterPro" id="IPR005829">
    <property type="entry name" value="Sugar_transporter_CS"/>
</dbReference>
<dbReference type="Pfam" id="PF00083">
    <property type="entry name" value="Sugar_tr"/>
    <property type="match status" value="1"/>
</dbReference>
<evidence type="ECO:0000256" key="5">
    <source>
        <dbReference type="ARBA" id="ARBA00022989"/>
    </source>
</evidence>
<evidence type="ECO:0000259" key="9">
    <source>
        <dbReference type="PROSITE" id="PS50850"/>
    </source>
</evidence>
<evidence type="ECO:0000313" key="11">
    <source>
        <dbReference type="Proteomes" id="UP000240760"/>
    </source>
</evidence>
<keyword evidence="3" id="KW-0813">Transport</keyword>
<evidence type="ECO:0000256" key="7">
    <source>
        <dbReference type="SAM" id="MobiDB-lite"/>
    </source>
</evidence>
<name>A0A2T4C6X1_TRILO</name>
<feature type="transmembrane region" description="Helical" evidence="8">
    <location>
        <begin position="230"/>
        <end position="252"/>
    </location>
</feature>
<organism evidence="10 11">
    <name type="scientific">Trichoderma longibrachiatum ATCC 18648</name>
    <dbReference type="NCBI Taxonomy" id="983965"/>
    <lineage>
        <taxon>Eukaryota</taxon>
        <taxon>Fungi</taxon>
        <taxon>Dikarya</taxon>
        <taxon>Ascomycota</taxon>
        <taxon>Pezizomycotina</taxon>
        <taxon>Sordariomycetes</taxon>
        <taxon>Hypocreomycetidae</taxon>
        <taxon>Hypocreales</taxon>
        <taxon>Hypocreaceae</taxon>
        <taxon>Trichoderma</taxon>
    </lineage>
</organism>